<evidence type="ECO:0000313" key="2">
    <source>
        <dbReference type="Proteomes" id="UP000468581"/>
    </source>
</evidence>
<proteinExistence type="predicted"/>
<keyword evidence="2" id="KW-1185">Reference proteome</keyword>
<evidence type="ECO:0000313" key="1">
    <source>
        <dbReference type="EMBL" id="NER15094.1"/>
    </source>
</evidence>
<dbReference type="Proteomes" id="UP000468581">
    <property type="component" value="Unassembled WGS sequence"/>
</dbReference>
<accession>A0A6P0UP39</accession>
<name>A0A6P0UP39_9FLAO</name>
<gene>
    <name evidence="1" type="ORF">GWK08_16690</name>
</gene>
<dbReference type="RefSeq" id="WP_163608392.1">
    <property type="nucleotide sequence ID" value="NZ_JAABOO010000004.1"/>
</dbReference>
<protein>
    <submittedName>
        <fullName evidence="1">Uncharacterized protein</fullName>
    </submittedName>
</protein>
<sequence length="114" mass="13375">MSNETLILQGSPRIEIVFMEEEFEINGKQNFMIKKMKYDEVKEIKFNKGKIPWFSGLITAIIDLLTGHGVGQWKKEKGSIEIATREDSYNVLFKMYDREQVPMAIRRLKEKCNL</sequence>
<dbReference type="EMBL" id="JAABOO010000004">
    <property type="protein sequence ID" value="NER15094.1"/>
    <property type="molecule type" value="Genomic_DNA"/>
</dbReference>
<dbReference type="AlphaFoldDB" id="A0A6P0UP39"/>
<comment type="caution">
    <text evidence="1">The sequence shown here is derived from an EMBL/GenBank/DDBJ whole genome shotgun (WGS) entry which is preliminary data.</text>
</comment>
<reference evidence="1 2" key="1">
    <citation type="submission" date="2020-01" db="EMBL/GenBank/DDBJ databases">
        <title>Leptobacterium flavescens.</title>
        <authorList>
            <person name="Wang G."/>
        </authorList>
    </citation>
    <scope>NUCLEOTIDE SEQUENCE [LARGE SCALE GENOMIC DNA]</scope>
    <source>
        <strain evidence="1 2">KCTC 22160</strain>
    </source>
</reference>
<organism evidence="1 2">
    <name type="scientific">Leptobacterium flavescens</name>
    <dbReference type="NCBI Taxonomy" id="472055"/>
    <lineage>
        <taxon>Bacteria</taxon>
        <taxon>Pseudomonadati</taxon>
        <taxon>Bacteroidota</taxon>
        <taxon>Flavobacteriia</taxon>
        <taxon>Flavobacteriales</taxon>
        <taxon>Flavobacteriaceae</taxon>
        <taxon>Leptobacterium</taxon>
    </lineage>
</organism>